<dbReference type="EC" id="2.7.1.237" evidence="6"/>
<comment type="catalytic activity">
    <reaction evidence="6">
        <text>3'-dephospho-CoA + GTP = GDP + CoA + H(+)</text>
        <dbReference type="Rhea" id="RHEA:61156"/>
        <dbReference type="ChEBI" id="CHEBI:15378"/>
        <dbReference type="ChEBI" id="CHEBI:37565"/>
        <dbReference type="ChEBI" id="CHEBI:57287"/>
        <dbReference type="ChEBI" id="CHEBI:57328"/>
        <dbReference type="ChEBI" id="CHEBI:58189"/>
        <dbReference type="EC" id="2.7.1.237"/>
    </reaction>
</comment>
<evidence type="ECO:0000256" key="2">
    <source>
        <dbReference type="ARBA" id="ARBA00022741"/>
    </source>
</evidence>
<dbReference type="Proteomes" id="UP001201020">
    <property type="component" value="Chromosome"/>
</dbReference>
<keyword evidence="4 6" id="KW-0173">Coenzyme A biosynthesis</keyword>
<evidence type="ECO:0000256" key="1">
    <source>
        <dbReference type="ARBA" id="ARBA00022679"/>
    </source>
</evidence>
<keyword evidence="1 6" id="KW-0808">Transferase</keyword>
<sequence length="155" mass="17525">MKTDSEINSFFDFIKENNIENELISVGDATTKKLLENKIYPRLIIIDGQIERKETSIIEVNDYKIVDAINPPGEITLGACQKIRDALKLDSIKTIIKIDGEEDLLVLPVVFEVSTNSKVLYGQPKEGLVVVSVTEERKQFVKKLVEKYLVKKNGD</sequence>
<feature type="binding site" evidence="6">
    <location>
        <position position="47"/>
    </location>
    <ligand>
        <name>GTP</name>
        <dbReference type="ChEBI" id="CHEBI:37565"/>
    </ligand>
</feature>
<dbReference type="GO" id="GO:0015937">
    <property type="term" value="P:coenzyme A biosynthetic process"/>
    <property type="evidence" value="ECO:0007669"/>
    <property type="project" value="UniProtKB-UniRule"/>
</dbReference>
<dbReference type="EMBL" id="CP084166">
    <property type="protein sequence ID" value="UJG39713.1"/>
    <property type="molecule type" value="Genomic_DNA"/>
</dbReference>
<organism evidence="7">
    <name type="scientific">Candidatus Heimdallarchaeum aukensis</name>
    <dbReference type="NCBI Taxonomy" id="2876573"/>
    <lineage>
        <taxon>Archaea</taxon>
        <taxon>Promethearchaeati</taxon>
        <taxon>Candidatus Heimdallarchaeota</taxon>
        <taxon>Candidatus Heimdallarchaeia (ex Rinke et al. 2021) (nom. nud.)</taxon>
        <taxon>Candidatus Heimdallarchaeales</taxon>
        <taxon>Candidatus Heimdallarchaeaceae</taxon>
        <taxon>Candidatus Heimdallarchaeum</taxon>
    </lineage>
</organism>
<dbReference type="PANTHER" id="PTHR40732">
    <property type="entry name" value="UPF0218 PROTEIN TK1697"/>
    <property type="match status" value="1"/>
</dbReference>
<dbReference type="AlphaFoldDB" id="A0A9Y1BIG2"/>
<comment type="similarity">
    <text evidence="6">Belongs to the GTP-dependent DPCK family.</text>
</comment>
<comment type="caution">
    <text evidence="6">Lacks conserved residue(s) required for the propagation of feature annotation.</text>
</comment>
<reference evidence="7" key="1">
    <citation type="journal article" date="2022" name="Nat. Microbiol.">
        <title>Unique mobile elements and scalable gene flow at the prokaryote-eukaryote boundary revealed by circularized Asgard archaea genomes.</title>
        <authorList>
            <person name="Wu F."/>
            <person name="Speth D.R."/>
            <person name="Philosof A."/>
            <person name="Cremiere A."/>
            <person name="Narayanan A."/>
            <person name="Barco R.A."/>
            <person name="Connon S.A."/>
            <person name="Amend J.P."/>
            <person name="Antoshechkin I.A."/>
            <person name="Orphan V.J."/>
        </authorList>
    </citation>
    <scope>NUCLEOTIDE SEQUENCE</scope>
    <source>
        <strain evidence="7">PM71</strain>
    </source>
</reference>
<evidence type="ECO:0000256" key="5">
    <source>
        <dbReference type="ARBA" id="ARBA00023134"/>
    </source>
</evidence>
<evidence type="ECO:0000256" key="4">
    <source>
        <dbReference type="ARBA" id="ARBA00022993"/>
    </source>
</evidence>
<comment type="pathway">
    <text evidence="6">Cofactor biosynthesis; coenzyme A biosynthesis.</text>
</comment>
<dbReference type="InterPro" id="IPR007164">
    <property type="entry name" value="GTP-dep_dephospho-CoA_kin"/>
</dbReference>
<evidence type="ECO:0000313" key="7">
    <source>
        <dbReference type="EMBL" id="UJG39713.1"/>
    </source>
</evidence>
<keyword evidence="2 6" id="KW-0547">Nucleotide-binding</keyword>
<name>A0A9Y1BIG2_9ARCH</name>
<accession>A0A9Y1BIG2</accession>
<dbReference type="GO" id="GO:0005525">
    <property type="term" value="F:GTP binding"/>
    <property type="evidence" value="ECO:0007669"/>
    <property type="project" value="UniProtKB-UniRule"/>
</dbReference>
<dbReference type="PANTHER" id="PTHR40732:SF1">
    <property type="entry name" value="GTP-DEPENDENT DEPHOSPHO-COA KINASE"/>
    <property type="match status" value="1"/>
</dbReference>
<feature type="binding site" evidence="6">
    <location>
        <position position="102"/>
    </location>
    <ligand>
        <name>GTP</name>
        <dbReference type="ChEBI" id="CHEBI:37565"/>
    </ligand>
</feature>
<proteinExistence type="inferred from homology"/>
<gene>
    <name evidence="7" type="ORF">K9W45_07535</name>
</gene>
<dbReference type="GO" id="GO:0016301">
    <property type="term" value="F:kinase activity"/>
    <property type="evidence" value="ECO:0007669"/>
    <property type="project" value="UniProtKB-UniRule"/>
</dbReference>
<dbReference type="Pfam" id="PF04019">
    <property type="entry name" value="DUF359"/>
    <property type="match status" value="1"/>
</dbReference>
<evidence type="ECO:0000256" key="3">
    <source>
        <dbReference type="ARBA" id="ARBA00022777"/>
    </source>
</evidence>
<keyword evidence="3 6" id="KW-0418">Kinase</keyword>
<protein>
    <recommendedName>
        <fullName evidence="6">GTP-dependent dephospho-CoA kinase</fullName>
        <ecNumber evidence="6">2.7.1.237</ecNumber>
    </recommendedName>
    <alternativeName>
        <fullName evidence="6">Dephospho-coenzyme A kinase</fullName>
        <shortName evidence="6">DPCK</shortName>
    </alternativeName>
</protein>
<comment type="function">
    <text evidence="6">Catalyzes the GTP-dependent phosphorylation of the 3'-hydroxyl group of dephosphocoenzyme A to form coenzyme A (CoA).</text>
</comment>
<feature type="binding site" evidence="6">
    <location>
        <position position="28"/>
    </location>
    <ligand>
        <name>GTP</name>
        <dbReference type="ChEBI" id="CHEBI:37565"/>
    </ligand>
</feature>
<evidence type="ECO:0000256" key="6">
    <source>
        <dbReference type="HAMAP-Rule" id="MF_00590"/>
    </source>
</evidence>
<keyword evidence="5 6" id="KW-0342">GTP-binding</keyword>
<dbReference type="HAMAP" id="MF_00590">
    <property type="entry name" value="Dephospho_CoA_kinase_GTP_dep"/>
    <property type="match status" value="1"/>
</dbReference>